<proteinExistence type="predicted"/>
<dbReference type="EMBL" id="WJKJ01000176">
    <property type="protein sequence ID" value="MBD3364663.1"/>
    <property type="molecule type" value="Genomic_DNA"/>
</dbReference>
<name>A0A9D5QCG7_UNCW3</name>
<dbReference type="AlphaFoldDB" id="A0A9D5QCG7"/>
<accession>A0A9D5QCG7</accession>
<evidence type="ECO:0000313" key="1">
    <source>
        <dbReference type="EMBL" id="MBD3364663.1"/>
    </source>
</evidence>
<sequence length="296" mass="31818">MNRISVILLALICLAGLFSVCEESEGPWIWNADDSLAITGCLDEEADFLSSINLLPSQATSLVYPAGSADSLVSDTTAVRYFVSEIDFEITDTVSGYEFTLSIDTTVTVDVVDTLKGKVLLKVDSLLPEDSTGFRLTDTTLEKTLRFASWNGVFADSADTSWLLAKFSGALQGTAPNVALAPGFESVTLSYPGGGRQVYPSASPEDYAVDGLYEPDGLISVSQGDEVTVDEVLTDDEFILFVKQGSEWIPYSPGIGVTFNSTGKSRIYVIGMSVWGVAYASTEWDCIAWGIPVLVE</sequence>
<protein>
    <submittedName>
        <fullName evidence="1">Uncharacterized protein</fullName>
    </submittedName>
</protein>
<organism evidence="1 2">
    <name type="scientific">candidate division WOR-3 bacterium</name>
    <dbReference type="NCBI Taxonomy" id="2052148"/>
    <lineage>
        <taxon>Bacteria</taxon>
        <taxon>Bacteria division WOR-3</taxon>
    </lineage>
</organism>
<gene>
    <name evidence="1" type="ORF">GF359_05560</name>
</gene>
<dbReference type="Proteomes" id="UP000630660">
    <property type="component" value="Unassembled WGS sequence"/>
</dbReference>
<evidence type="ECO:0000313" key="2">
    <source>
        <dbReference type="Proteomes" id="UP000630660"/>
    </source>
</evidence>
<reference evidence="1" key="1">
    <citation type="submission" date="2019-11" db="EMBL/GenBank/DDBJ databases">
        <title>Microbial mats filling the niche in hypersaline microbial mats.</title>
        <authorList>
            <person name="Wong H.L."/>
            <person name="Macleod F.I."/>
            <person name="White R.A. III"/>
            <person name="Burns B.P."/>
        </authorList>
    </citation>
    <scope>NUCLEOTIDE SEQUENCE</scope>
    <source>
        <strain evidence="1">Bin_327</strain>
    </source>
</reference>
<comment type="caution">
    <text evidence="1">The sequence shown here is derived from an EMBL/GenBank/DDBJ whole genome shotgun (WGS) entry which is preliminary data.</text>
</comment>